<dbReference type="GO" id="GO:0033539">
    <property type="term" value="P:fatty acid beta-oxidation using acyl-CoA dehydrogenase"/>
    <property type="evidence" value="ECO:0007669"/>
    <property type="project" value="TreeGrafter"/>
</dbReference>
<dbReference type="Gene3D" id="3.60.150.10">
    <property type="entry name" value="Chorismate synthase AroC"/>
    <property type="match status" value="1"/>
</dbReference>
<dbReference type="InterPro" id="IPR020541">
    <property type="entry name" value="Chorismate_synthase_CS"/>
</dbReference>
<dbReference type="InterPro" id="IPR009075">
    <property type="entry name" value="AcylCo_DH/oxidase_C"/>
</dbReference>
<dbReference type="Pfam" id="PF00441">
    <property type="entry name" value="Acyl-CoA_dh_1"/>
    <property type="match status" value="1"/>
</dbReference>
<dbReference type="GO" id="GO:0005737">
    <property type="term" value="C:cytoplasm"/>
    <property type="evidence" value="ECO:0007669"/>
    <property type="project" value="UniProtKB-ARBA"/>
</dbReference>
<evidence type="ECO:0000256" key="1">
    <source>
        <dbReference type="ARBA" id="ARBA00001974"/>
    </source>
</evidence>
<dbReference type="InterPro" id="IPR046373">
    <property type="entry name" value="Acyl-CoA_Oxase/DH_mid-dom_sf"/>
</dbReference>
<evidence type="ECO:0000256" key="10">
    <source>
        <dbReference type="ARBA" id="ARBA00023141"/>
    </source>
</evidence>
<keyword evidence="9 12" id="KW-0560">Oxidoreductase</keyword>
<dbReference type="InterPro" id="IPR009100">
    <property type="entry name" value="AcylCoA_DH/oxidase_NM_dom_sf"/>
</dbReference>
<dbReference type="SUPFAM" id="SSF103263">
    <property type="entry name" value="Chorismate synthase, AroC"/>
    <property type="match status" value="1"/>
</dbReference>
<name>A0A1Q9ELY8_SYMMI</name>
<evidence type="ECO:0000313" key="16">
    <source>
        <dbReference type="EMBL" id="OLQ08466.1"/>
    </source>
</evidence>
<dbReference type="FunFam" id="2.40.110.10:FF:000002">
    <property type="entry name" value="Acyl-CoA dehydrogenase fadE12"/>
    <property type="match status" value="1"/>
</dbReference>
<dbReference type="PANTHER" id="PTHR48083">
    <property type="entry name" value="MEDIUM-CHAIN SPECIFIC ACYL-COA DEHYDROGENASE, MITOCHONDRIAL-RELATED"/>
    <property type="match status" value="1"/>
</dbReference>
<comment type="cofactor">
    <cofactor evidence="1 12">
        <name>FAD</name>
        <dbReference type="ChEBI" id="CHEBI:57692"/>
    </cofactor>
</comment>
<dbReference type="InterPro" id="IPR000453">
    <property type="entry name" value="Chorismate_synth"/>
</dbReference>
<dbReference type="Gene3D" id="1.20.140.10">
    <property type="entry name" value="Butyryl-CoA Dehydrogenase, subunit A, domain 3"/>
    <property type="match status" value="1"/>
</dbReference>
<organism evidence="16 17">
    <name type="scientific">Symbiodinium microadriaticum</name>
    <name type="common">Dinoflagellate</name>
    <name type="synonym">Zooxanthella microadriatica</name>
    <dbReference type="NCBI Taxonomy" id="2951"/>
    <lineage>
        <taxon>Eukaryota</taxon>
        <taxon>Sar</taxon>
        <taxon>Alveolata</taxon>
        <taxon>Dinophyceae</taxon>
        <taxon>Suessiales</taxon>
        <taxon>Symbiodiniaceae</taxon>
        <taxon>Symbiodinium</taxon>
    </lineage>
</organism>
<evidence type="ECO:0000259" key="13">
    <source>
        <dbReference type="Pfam" id="PF00441"/>
    </source>
</evidence>
<dbReference type="UniPathway" id="UPA00053">
    <property type="reaction ID" value="UER00090"/>
</dbReference>
<dbReference type="GO" id="GO:0050660">
    <property type="term" value="F:flavin adenine dinucleotide binding"/>
    <property type="evidence" value="ECO:0007669"/>
    <property type="project" value="InterPro"/>
</dbReference>
<dbReference type="Pfam" id="PF02771">
    <property type="entry name" value="Acyl-CoA_dh_N"/>
    <property type="match status" value="1"/>
</dbReference>
<dbReference type="GO" id="GO:0004107">
    <property type="term" value="F:chorismate synthase activity"/>
    <property type="evidence" value="ECO:0007669"/>
    <property type="project" value="UniProtKB-EC"/>
</dbReference>
<evidence type="ECO:0000256" key="3">
    <source>
        <dbReference type="ARBA" id="ARBA00008014"/>
    </source>
</evidence>
<keyword evidence="10" id="KW-0057">Aromatic amino acid biosynthesis</keyword>
<dbReference type="GO" id="GO:0008652">
    <property type="term" value="P:amino acid biosynthetic process"/>
    <property type="evidence" value="ECO:0007669"/>
    <property type="project" value="UniProtKB-KW"/>
</dbReference>
<dbReference type="OrthoDB" id="9988775at2759"/>
<dbReference type="SUPFAM" id="SSF56645">
    <property type="entry name" value="Acyl-CoA dehydrogenase NM domain-like"/>
    <property type="match status" value="1"/>
</dbReference>
<keyword evidence="11" id="KW-0456">Lyase</keyword>
<dbReference type="InterPro" id="IPR006091">
    <property type="entry name" value="Acyl-CoA_Oxase/DH_mid-dom"/>
</dbReference>
<dbReference type="InterPro" id="IPR035904">
    <property type="entry name" value="Chorismate_synth_AroC_sf"/>
</dbReference>
<evidence type="ECO:0000259" key="15">
    <source>
        <dbReference type="Pfam" id="PF02771"/>
    </source>
</evidence>
<gene>
    <name evidence="16" type="primary">mmgC</name>
    <name evidence="16" type="ORF">AK812_SmicGene8006</name>
</gene>
<evidence type="ECO:0000256" key="4">
    <source>
        <dbReference type="ARBA" id="ARBA00009347"/>
    </source>
</evidence>
<comment type="pathway">
    <text evidence="2">Metabolic intermediate biosynthesis; chorismate biosynthesis; chorismate from D-erythrose 4-phosphate and phosphoenolpyruvate: step 7/7.</text>
</comment>
<dbReference type="EC" id="4.2.3.5" evidence="5"/>
<reference evidence="16 17" key="1">
    <citation type="submission" date="2016-02" db="EMBL/GenBank/DDBJ databases">
        <title>Genome analysis of coral dinoflagellate symbionts highlights evolutionary adaptations to a symbiotic lifestyle.</title>
        <authorList>
            <person name="Aranda M."/>
            <person name="Li Y."/>
            <person name="Liew Y.J."/>
            <person name="Baumgarten S."/>
            <person name="Simakov O."/>
            <person name="Wilson M."/>
            <person name="Piel J."/>
            <person name="Ashoor H."/>
            <person name="Bougouffa S."/>
            <person name="Bajic V.B."/>
            <person name="Ryu T."/>
            <person name="Ravasi T."/>
            <person name="Bayer T."/>
            <person name="Micklem G."/>
            <person name="Kim H."/>
            <person name="Bhak J."/>
            <person name="Lajeunesse T.C."/>
            <person name="Voolstra C.R."/>
        </authorList>
    </citation>
    <scope>NUCLEOTIDE SEQUENCE [LARGE SCALE GENOMIC DNA]</scope>
    <source>
        <strain evidence="16 17">CCMP2467</strain>
    </source>
</reference>
<evidence type="ECO:0000256" key="9">
    <source>
        <dbReference type="ARBA" id="ARBA00023002"/>
    </source>
</evidence>
<keyword evidence="8 12" id="KW-0274">FAD</keyword>
<evidence type="ECO:0000256" key="12">
    <source>
        <dbReference type="RuleBase" id="RU362125"/>
    </source>
</evidence>
<dbReference type="EMBL" id="LSRX01000117">
    <property type="protein sequence ID" value="OLQ08466.1"/>
    <property type="molecule type" value="Genomic_DNA"/>
</dbReference>
<sequence>MLARLVGPSLAFAHPSGTVLVEDDTGSGAPGLCSRGPSLEMSSFGTLFKVSTFGESHGVGVGCIVDGIPANLALTEEDVQPQLTRRRPGQSSLTTARNESDTVTIMSGTGLNTPFYKPTHAAWRKYVRDYCEEVLEPVLEDWEQCAVKGKLDKCHEYMHQTYAEGGKRGILACAVGKPWPKDYTNCTAPEDYDNFHELIVIDETTRISGGISWAVLGGLSIGLPPVVNFGVPGDRDLQARCIRECLSGEKVICLCITEASAGSDVAGLACRAEDAGDHFVVNGEKKWITNGIYADYFTVIVQTGPPGSRQKGLSMLLMERSMPGIETRKMDCTGMWSSGTTFITFDNVKVPKTNIIGKLNGGFMQAMYNFNHERWMFLVQANRGARVCVEELQKAQRFRKESLKFARKRRTFGKFLIEHQVIQHKIGEMGRQCEALQAWIDYLTFQLTTMTKEEQNKKLGGYIALLKVSATKTVEYCAREALQVFGGAGYTRTGQGEKVERVYREVKAWAIPGGSEEIMLNLAAGSLRFVKRPTPDPRDATIKKLKEELEGLKKSSGGQARL</sequence>
<dbReference type="InterPro" id="IPR037069">
    <property type="entry name" value="AcylCoA_DH/ox_N_sf"/>
</dbReference>
<dbReference type="GO" id="GO:0009423">
    <property type="term" value="P:chorismate biosynthetic process"/>
    <property type="evidence" value="ECO:0007669"/>
    <property type="project" value="UniProtKB-UniPathway"/>
</dbReference>
<comment type="caution">
    <text evidence="16">The sequence shown here is derived from an EMBL/GenBank/DDBJ whole genome shotgun (WGS) entry which is preliminary data.</text>
</comment>
<protein>
    <recommendedName>
        <fullName evidence="5">chorismate synthase</fullName>
        <ecNumber evidence="5">4.2.3.5</ecNumber>
    </recommendedName>
</protein>
<evidence type="ECO:0000256" key="11">
    <source>
        <dbReference type="ARBA" id="ARBA00023239"/>
    </source>
</evidence>
<dbReference type="AlphaFoldDB" id="A0A1Q9ELY8"/>
<feature type="domain" description="Acyl-CoA dehydrogenase/oxidase N-terminal" evidence="15">
    <location>
        <begin position="118"/>
        <end position="231"/>
    </location>
</feature>
<accession>A0A1Q9ELY8</accession>
<dbReference type="Gene3D" id="1.10.540.10">
    <property type="entry name" value="Acyl-CoA dehydrogenase/oxidase, N-terminal domain"/>
    <property type="match status" value="1"/>
</dbReference>
<keyword evidence="17" id="KW-1185">Reference proteome</keyword>
<dbReference type="PANTHER" id="PTHR48083:SF28">
    <property type="entry name" value="ACYL-COA DEHYDROGENASE FAMILY PROTEIN (AFU_ORTHOLOGUE AFUA_6G10880)-RELATED"/>
    <property type="match status" value="1"/>
</dbReference>
<keyword evidence="7 12" id="KW-0285">Flavoprotein</keyword>
<evidence type="ECO:0000256" key="6">
    <source>
        <dbReference type="ARBA" id="ARBA00022605"/>
    </source>
</evidence>
<dbReference type="InterPro" id="IPR050741">
    <property type="entry name" value="Acyl-CoA_dehydrogenase"/>
</dbReference>
<dbReference type="InterPro" id="IPR013786">
    <property type="entry name" value="AcylCoA_DH/ox_N"/>
</dbReference>
<evidence type="ECO:0000313" key="17">
    <source>
        <dbReference type="Proteomes" id="UP000186817"/>
    </source>
</evidence>
<evidence type="ECO:0000256" key="2">
    <source>
        <dbReference type="ARBA" id="ARBA00005044"/>
    </source>
</evidence>
<evidence type="ECO:0000256" key="7">
    <source>
        <dbReference type="ARBA" id="ARBA00022630"/>
    </source>
</evidence>
<dbReference type="Proteomes" id="UP000186817">
    <property type="component" value="Unassembled WGS sequence"/>
</dbReference>
<dbReference type="Gene3D" id="2.40.110.10">
    <property type="entry name" value="Butyryl-CoA Dehydrogenase, subunit A, domain 2"/>
    <property type="match status" value="1"/>
</dbReference>
<dbReference type="InterPro" id="IPR006089">
    <property type="entry name" value="Acyl-CoA_DH_CS"/>
</dbReference>
<dbReference type="PROSITE" id="PS00072">
    <property type="entry name" value="ACYL_COA_DH_1"/>
    <property type="match status" value="1"/>
</dbReference>
<feature type="domain" description="Acyl-CoA oxidase/dehydrogenase middle" evidence="14">
    <location>
        <begin position="253"/>
        <end position="348"/>
    </location>
</feature>
<keyword evidence="6" id="KW-0028">Amino-acid biosynthesis</keyword>
<dbReference type="PROSITE" id="PS00787">
    <property type="entry name" value="CHORISMATE_SYNTHASE_1"/>
    <property type="match status" value="1"/>
</dbReference>
<proteinExistence type="inferred from homology"/>
<dbReference type="GO" id="GO:0009073">
    <property type="term" value="P:aromatic amino acid family biosynthetic process"/>
    <property type="evidence" value="ECO:0007669"/>
    <property type="project" value="UniProtKB-KW"/>
</dbReference>
<dbReference type="GO" id="GO:0003995">
    <property type="term" value="F:acyl-CoA dehydrogenase activity"/>
    <property type="evidence" value="ECO:0007669"/>
    <property type="project" value="InterPro"/>
</dbReference>
<dbReference type="Pfam" id="PF01264">
    <property type="entry name" value="Chorismate_synt"/>
    <property type="match status" value="1"/>
</dbReference>
<comment type="similarity">
    <text evidence="4 12">Belongs to the acyl-CoA dehydrogenase family.</text>
</comment>
<dbReference type="InterPro" id="IPR036250">
    <property type="entry name" value="AcylCo_DH-like_C"/>
</dbReference>
<dbReference type="Pfam" id="PF02770">
    <property type="entry name" value="Acyl-CoA_dh_M"/>
    <property type="match status" value="1"/>
</dbReference>
<evidence type="ECO:0000259" key="14">
    <source>
        <dbReference type="Pfam" id="PF02770"/>
    </source>
</evidence>
<evidence type="ECO:0000256" key="8">
    <source>
        <dbReference type="ARBA" id="ARBA00022827"/>
    </source>
</evidence>
<feature type="domain" description="Acyl-CoA dehydrogenase/oxidase C-terminal" evidence="13">
    <location>
        <begin position="360"/>
        <end position="524"/>
    </location>
</feature>
<evidence type="ECO:0000256" key="5">
    <source>
        <dbReference type="ARBA" id="ARBA00013036"/>
    </source>
</evidence>
<dbReference type="SUPFAM" id="SSF47203">
    <property type="entry name" value="Acyl-CoA dehydrogenase C-terminal domain-like"/>
    <property type="match status" value="1"/>
</dbReference>
<comment type="similarity">
    <text evidence="3">Belongs to the chorismate synthase family.</text>
</comment>